<dbReference type="WBParaSite" id="L893_g18438.t2">
    <property type="protein sequence ID" value="L893_g18438.t2"/>
    <property type="gene ID" value="L893_g18438"/>
</dbReference>
<feature type="transmembrane region" description="Helical" evidence="5">
    <location>
        <begin position="118"/>
        <end position="136"/>
    </location>
</feature>
<dbReference type="GO" id="GO:0050909">
    <property type="term" value="P:sensory perception of taste"/>
    <property type="evidence" value="ECO:0007669"/>
    <property type="project" value="InterPro"/>
</dbReference>
<evidence type="ECO:0000313" key="7">
    <source>
        <dbReference type="WBParaSite" id="L893_g18438.t2"/>
    </source>
</evidence>
<dbReference type="Proteomes" id="UP000095287">
    <property type="component" value="Unplaced"/>
</dbReference>
<feature type="transmembrane region" description="Helical" evidence="5">
    <location>
        <begin position="156"/>
        <end position="177"/>
    </location>
</feature>
<evidence type="ECO:0000256" key="1">
    <source>
        <dbReference type="ARBA" id="ARBA00004141"/>
    </source>
</evidence>
<evidence type="ECO:0000313" key="6">
    <source>
        <dbReference type="Proteomes" id="UP000095287"/>
    </source>
</evidence>
<feature type="transmembrane region" description="Helical" evidence="5">
    <location>
        <begin position="257"/>
        <end position="287"/>
    </location>
</feature>
<evidence type="ECO:0000256" key="5">
    <source>
        <dbReference type="SAM" id="Phobius"/>
    </source>
</evidence>
<accession>A0A1I7YQG2</accession>
<keyword evidence="6" id="KW-1185">Reference proteome</keyword>
<dbReference type="InterPro" id="IPR013604">
    <property type="entry name" value="7TM_chemorcpt"/>
</dbReference>
<dbReference type="GO" id="GO:0016020">
    <property type="term" value="C:membrane"/>
    <property type="evidence" value="ECO:0007669"/>
    <property type="project" value="UniProtKB-SubCell"/>
</dbReference>
<keyword evidence="2 5" id="KW-0812">Transmembrane</keyword>
<reference evidence="7" key="1">
    <citation type="submission" date="2016-11" db="UniProtKB">
        <authorList>
            <consortium name="WormBaseParasite"/>
        </authorList>
    </citation>
    <scope>IDENTIFICATION</scope>
</reference>
<proteinExistence type="predicted"/>
<keyword evidence="3 5" id="KW-1133">Transmembrane helix</keyword>
<feature type="transmembrane region" description="Helical" evidence="5">
    <location>
        <begin position="361"/>
        <end position="384"/>
    </location>
</feature>
<dbReference type="PANTHER" id="PTHR34492">
    <property type="entry name" value="GUSTATORY RECEPTOR FAMILY"/>
    <property type="match status" value="1"/>
</dbReference>
<evidence type="ECO:0000256" key="2">
    <source>
        <dbReference type="ARBA" id="ARBA00022692"/>
    </source>
</evidence>
<feature type="transmembrane region" description="Helical" evidence="5">
    <location>
        <begin position="333"/>
        <end position="355"/>
    </location>
</feature>
<protein>
    <submittedName>
        <fullName evidence="7">Gustatory receptor</fullName>
    </submittedName>
</protein>
<dbReference type="Pfam" id="PF08395">
    <property type="entry name" value="7tm_7"/>
    <property type="match status" value="1"/>
</dbReference>
<comment type="subcellular location">
    <subcellularLocation>
        <location evidence="1">Membrane</location>
        <topology evidence="1">Multi-pass membrane protein</topology>
    </subcellularLocation>
</comment>
<dbReference type="AlphaFoldDB" id="A0A1I7YQG2"/>
<evidence type="ECO:0000256" key="4">
    <source>
        <dbReference type="ARBA" id="ARBA00023136"/>
    </source>
</evidence>
<name>A0A1I7YQG2_9BILA</name>
<evidence type="ECO:0000256" key="3">
    <source>
        <dbReference type="ARBA" id="ARBA00022989"/>
    </source>
</evidence>
<feature type="transmembrane region" description="Helical" evidence="5">
    <location>
        <begin position="214"/>
        <end position="237"/>
    </location>
</feature>
<sequence>MEEEPLSAGPKTTALYESEFCMLISLGAASLKRELQMENGVVASELPPPKPRPAILVVDEETGKIKKKMSAPDCLWDLDSDQHDMLMSHYGFIFRFVKYAGLYIPVHKENDKHPVVYYIRWLFLGVVTALASYQTIRSLLYILFRADYSAMTALTISMLTCMLTWSFQSILSIFFCIHWQRKNYFGDIFHLTHKVNRSACALEAKSWIYFVMKFAGALTALVVIVCIFTIVAVEAGLSEYFMLDVRALNVYGNEKLIPLTIIIFTYTFFIWVCCMTEFILSTIVAYFESEYFNRQLATVGKNGRDTAEELLEFYLKHCLLADVIYALDRTFEVYTFVMLGSNIPTTIFSLLAFFINLRISWYAAAFTFPSVMVCMITLVGLTAVPAKLHSSVTKIEKILYTNKYIWAPFCEKTYQIAQVFIAHVNQTDLGVSVWGFAVVSKPLILTTVSLTITYLSFLLQMKSSFVPSRVANSTAATF</sequence>
<organism evidence="6 7">
    <name type="scientific">Steinernema glaseri</name>
    <dbReference type="NCBI Taxonomy" id="37863"/>
    <lineage>
        <taxon>Eukaryota</taxon>
        <taxon>Metazoa</taxon>
        <taxon>Ecdysozoa</taxon>
        <taxon>Nematoda</taxon>
        <taxon>Chromadorea</taxon>
        <taxon>Rhabditida</taxon>
        <taxon>Tylenchina</taxon>
        <taxon>Panagrolaimomorpha</taxon>
        <taxon>Strongyloidoidea</taxon>
        <taxon>Steinernematidae</taxon>
        <taxon>Steinernema</taxon>
    </lineage>
</organism>
<feature type="transmembrane region" description="Helical" evidence="5">
    <location>
        <begin position="87"/>
        <end position="106"/>
    </location>
</feature>
<keyword evidence="4 5" id="KW-0472">Membrane</keyword>
<dbReference type="PANTHER" id="PTHR34492:SF2">
    <property type="entry name" value="G PROTEIN-COUPLED RECEPTOR"/>
    <property type="match status" value="1"/>
</dbReference>